<feature type="domain" description="Casparian strip membrane protein" evidence="10">
    <location>
        <begin position="208"/>
        <end position="354"/>
    </location>
</feature>
<evidence type="ECO:0000256" key="3">
    <source>
        <dbReference type="ARBA" id="ARBA00011489"/>
    </source>
</evidence>
<evidence type="ECO:0000256" key="1">
    <source>
        <dbReference type="ARBA" id="ARBA00004651"/>
    </source>
</evidence>
<name>A0A2K1JMV2_PHYPA</name>
<evidence type="ECO:0000256" key="7">
    <source>
        <dbReference type="ARBA" id="ARBA00023136"/>
    </source>
</evidence>
<dbReference type="EMBL" id="ABEU02000013">
    <property type="protein sequence ID" value="PNR42871.1"/>
    <property type="molecule type" value="Genomic_DNA"/>
</dbReference>
<dbReference type="InterPro" id="IPR006459">
    <property type="entry name" value="CASP/CASPL"/>
</dbReference>
<dbReference type="PANTHER" id="PTHR33573">
    <property type="entry name" value="CASP-LIKE PROTEIN 4A4"/>
    <property type="match status" value="1"/>
</dbReference>
<keyword evidence="4 8" id="KW-1003">Cell membrane</keyword>
<feature type="transmembrane region" description="Helical" evidence="8">
    <location>
        <begin position="343"/>
        <end position="367"/>
    </location>
</feature>
<feature type="compositionally biased region" description="Polar residues" evidence="9">
    <location>
        <begin position="56"/>
        <end position="74"/>
    </location>
</feature>
<gene>
    <name evidence="11" type="ORF">PHYPA_017703</name>
</gene>
<evidence type="ECO:0000259" key="10">
    <source>
        <dbReference type="Pfam" id="PF04535"/>
    </source>
</evidence>
<evidence type="ECO:0000313" key="11">
    <source>
        <dbReference type="EMBL" id="PNR42871.1"/>
    </source>
</evidence>
<evidence type="ECO:0000256" key="4">
    <source>
        <dbReference type="ARBA" id="ARBA00022475"/>
    </source>
</evidence>
<comment type="similarity">
    <text evidence="2 8">Belongs to the Casparian strip membrane proteins (CASP) family.</text>
</comment>
<evidence type="ECO:0000256" key="6">
    <source>
        <dbReference type="ARBA" id="ARBA00022989"/>
    </source>
</evidence>
<reference evidence="11" key="2">
    <citation type="journal article" date="2018" name="Plant J.">
        <title>The Physcomitrella patens chromosome-scale assembly reveals moss genome structure and evolution.</title>
        <authorList>
            <person name="Lang D."/>
            <person name="Ullrich K.K."/>
            <person name="Murat F."/>
            <person name="Fuchs J."/>
            <person name="Jenkins J."/>
            <person name="Haas F.B."/>
            <person name="Piednoel M."/>
            <person name="Gundlach H."/>
            <person name="Van Bel M."/>
            <person name="Meyberg R."/>
            <person name="Vives C."/>
            <person name="Morata J."/>
            <person name="Symeonidi A."/>
            <person name="Hiss M."/>
            <person name="Muchero W."/>
            <person name="Kamisugi Y."/>
            <person name="Saleh O."/>
            <person name="Blanc G."/>
            <person name="Decker E.L."/>
            <person name="van Gessel N."/>
            <person name="Grimwood J."/>
            <person name="Hayes R.D."/>
            <person name="Graham S.W."/>
            <person name="Gunter L.E."/>
            <person name="McDaniel S.F."/>
            <person name="Hoernstein S.N.W."/>
            <person name="Larsson A."/>
            <person name="Li F.W."/>
            <person name="Perroud P.F."/>
            <person name="Phillips J."/>
            <person name="Ranjan P."/>
            <person name="Rokshar D.S."/>
            <person name="Rothfels C.J."/>
            <person name="Schneider L."/>
            <person name="Shu S."/>
            <person name="Stevenson D.W."/>
            <person name="Thummler F."/>
            <person name="Tillich M."/>
            <person name="Villarreal Aguilar J.C."/>
            <person name="Widiez T."/>
            <person name="Wong G.K."/>
            <person name="Wymore A."/>
            <person name="Zhang Y."/>
            <person name="Zimmer A.D."/>
            <person name="Quatrano R.S."/>
            <person name="Mayer K.F.X."/>
            <person name="Goodstein D."/>
            <person name="Casacuberta J.M."/>
            <person name="Vandepoele K."/>
            <person name="Reski R."/>
            <person name="Cuming A.C."/>
            <person name="Tuskan G.A."/>
            <person name="Maumus F."/>
            <person name="Salse J."/>
            <person name="Schmutz J."/>
            <person name="Rensing S.A."/>
        </authorList>
    </citation>
    <scope>NUCLEOTIDE SEQUENCE [LARGE SCALE GENOMIC DNA]</scope>
</reference>
<dbReference type="GO" id="GO:0005886">
    <property type="term" value="C:plasma membrane"/>
    <property type="evidence" value="ECO:0007669"/>
    <property type="project" value="UniProtKB-SubCell"/>
</dbReference>
<dbReference type="NCBIfam" id="TIGR01569">
    <property type="entry name" value="A_tha_TIGR01569"/>
    <property type="match status" value="1"/>
</dbReference>
<feature type="transmembrane region" description="Helical" evidence="8">
    <location>
        <begin position="273"/>
        <end position="295"/>
    </location>
</feature>
<organism evidence="11">
    <name type="scientific">Physcomitrium patens</name>
    <name type="common">Spreading-leaved earth moss</name>
    <name type="synonym">Physcomitrella patens</name>
    <dbReference type="NCBI Taxonomy" id="3218"/>
    <lineage>
        <taxon>Eukaryota</taxon>
        <taxon>Viridiplantae</taxon>
        <taxon>Streptophyta</taxon>
        <taxon>Embryophyta</taxon>
        <taxon>Bryophyta</taxon>
        <taxon>Bryophytina</taxon>
        <taxon>Bryopsida</taxon>
        <taxon>Funariidae</taxon>
        <taxon>Funariales</taxon>
        <taxon>Funariaceae</taxon>
        <taxon>Physcomitrium</taxon>
    </lineage>
</organism>
<dbReference type="InterPro" id="IPR006702">
    <property type="entry name" value="CASP_dom"/>
</dbReference>
<feature type="transmembrane region" description="Helical" evidence="8">
    <location>
        <begin position="202"/>
        <end position="227"/>
    </location>
</feature>
<dbReference type="AlphaFoldDB" id="A0A2K1JMV2"/>
<comment type="subcellular location">
    <subcellularLocation>
        <location evidence="1 8">Cell membrane</location>
        <topology evidence="1 8">Multi-pass membrane protein</topology>
    </subcellularLocation>
</comment>
<evidence type="ECO:0000256" key="9">
    <source>
        <dbReference type="SAM" id="MobiDB-lite"/>
    </source>
</evidence>
<comment type="caution">
    <text evidence="11">The sequence shown here is derived from an EMBL/GenBank/DDBJ whole genome shotgun (WGS) entry which is preliminary data.</text>
</comment>
<keyword evidence="7 8" id="KW-0472">Membrane</keyword>
<accession>A0A2K1JMV2</accession>
<evidence type="ECO:0000256" key="5">
    <source>
        <dbReference type="ARBA" id="ARBA00022692"/>
    </source>
</evidence>
<keyword evidence="6 8" id="KW-1133">Transmembrane helix</keyword>
<feature type="region of interest" description="Disordered" evidence="9">
    <location>
        <begin position="172"/>
        <end position="195"/>
    </location>
</feature>
<reference evidence="11" key="1">
    <citation type="journal article" date="2008" name="Science">
        <title>The Physcomitrella genome reveals evolutionary insights into the conquest of land by plants.</title>
        <authorList>
            <person name="Rensing S."/>
            <person name="Lang D."/>
            <person name="Zimmer A."/>
            <person name="Terry A."/>
            <person name="Salamov A."/>
            <person name="Shapiro H."/>
            <person name="Nishiyama T."/>
            <person name="Perroud P.-F."/>
            <person name="Lindquist E."/>
            <person name="Kamisugi Y."/>
            <person name="Tanahashi T."/>
            <person name="Sakakibara K."/>
            <person name="Fujita T."/>
            <person name="Oishi K."/>
            <person name="Shin-I T."/>
            <person name="Kuroki Y."/>
            <person name="Toyoda A."/>
            <person name="Suzuki Y."/>
            <person name="Hashimoto A."/>
            <person name="Yamaguchi K."/>
            <person name="Sugano A."/>
            <person name="Kohara Y."/>
            <person name="Fujiyama A."/>
            <person name="Anterola A."/>
            <person name="Aoki S."/>
            <person name="Ashton N."/>
            <person name="Barbazuk W.B."/>
            <person name="Barker E."/>
            <person name="Bennetzen J."/>
            <person name="Bezanilla M."/>
            <person name="Blankenship R."/>
            <person name="Cho S.H."/>
            <person name="Dutcher S."/>
            <person name="Estelle M."/>
            <person name="Fawcett J.A."/>
            <person name="Gundlach H."/>
            <person name="Hanada K."/>
            <person name="Heyl A."/>
            <person name="Hicks K.A."/>
            <person name="Hugh J."/>
            <person name="Lohr M."/>
            <person name="Mayer K."/>
            <person name="Melkozernov A."/>
            <person name="Murata T."/>
            <person name="Nelson D."/>
            <person name="Pils B."/>
            <person name="Prigge M."/>
            <person name="Reiss B."/>
            <person name="Renner T."/>
            <person name="Rombauts S."/>
            <person name="Rushton P."/>
            <person name="Sanderfoot A."/>
            <person name="Schween G."/>
            <person name="Shiu S.-H."/>
            <person name="Stueber K."/>
            <person name="Theodoulou F.L."/>
            <person name="Tu H."/>
            <person name="Van de Peer Y."/>
            <person name="Verrier P.J."/>
            <person name="Waters E."/>
            <person name="Wood A."/>
            <person name="Yang L."/>
            <person name="Cove D."/>
            <person name="Cuming A."/>
            <person name="Hasebe M."/>
            <person name="Lucas S."/>
            <person name="Mishler D.B."/>
            <person name="Reski R."/>
            <person name="Grigoriev I."/>
            <person name="Quatrano R.S."/>
            <person name="Boore J.L."/>
        </authorList>
    </citation>
    <scope>NUCLEOTIDE SEQUENCE [LARGE SCALE GENOMIC DNA]</scope>
</reference>
<proteinExistence type="inferred from homology"/>
<dbReference type="PANTHER" id="PTHR33573:SF50">
    <property type="entry name" value="CASP-LIKE PROTEIN 4A3"/>
    <property type="match status" value="1"/>
</dbReference>
<evidence type="ECO:0000256" key="8">
    <source>
        <dbReference type="RuleBase" id="RU361233"/>
    </source>
</evidence>
<keyword evidence="5 8" id="KW-0812">Transmembrane</keyword>
<feature type="region of interest" description="Disordered" evidence="9">
    <location>
        <begin position="1"/>
        <end position="100"/>
    </location>
</feature>
<feature type="transmembrane region" description="Helical" evidence="8">
    <location>
        <begin position="251"/>
        <end position="268"/>
    </location>
</feature>
<dbReference type="OrthoDB" id="672180at2759"/>
<sequence>MGTLTDPTVDPADPHVKADDGAGLIDAGQVHPERLETLAEDQSQRDGANGVHFPVKTNTGNAAESTASTENGETGSIDVGKLRTKPSPVQTHIHRGGSEGLYRGASGGIYRSASGSTHIHRGASGGILRGQSGGIHRGRSGAIHLPSLQSISFSMTRLPEEDAGVMMHFTETKETETTPESSRASDEDAPTPKKKHRLRKHLTAIGAYSFAFRFSETVLSLIAIVVMCSTRGSMRTDGVDFGTLKFNHFQAYRYLVAVNVIVFVYSTFQFIQLLYTVILGISFIPSIFISTWMTFGFDQLFLYLLLSASTSAATVANMSYTGEMGIQLCSRFDVGSFCSKADVAVTMSFFAVLAMLSSTILAIYRIAVLLREY</sequence>
<protein>
    <recommendedName>
        <fullName evidence="8">CASP-like protein</fullName>
    </recommendedName>
</protein>
<comment type="subunit">
    <text evidence="3 8">Homodimer and heterodimers.</text>
</comment>
<evidence type="ECO:0000256" key="2">
    <source>
        <dbReference type="ARBA" id="ARBA00007651"/>
    </source>
</evidence>
<dbReference type="Pfam" id="PF04535">
    <property type="entry name" value="CASP_dom"/>
    <property type="match status" value="1"/>
</dbReference>